<sequence>MQKNLSVEGSPYSQIVQLMRKHGENKPIDCETGVVVSAPPDIKIRLDSSPIELDKDDLIILEHLTRHERVVTLMHEQEAERDLGDNTVEDDRIDNGIPAIVPDTYEHKNIILRFEDVLKPGDRVSVVCLDDQMKFVVLDRAVMY</sequence>
<reference evidence="1 2" key="1">
    <citation type="submission" date="2023-07" db="EMBL/GenBank/DDBJ databases">
        <title>Genomic Encyclopedia of Type Strains, Phase IV (KMG-IV): sequencing the most valuable type-strain genomes for metagenomic binning, comparative biology and taxonomic classification.</title>
        <authorList>
            <person name="Goeker M."/>
        </authorList>
    </citation>
    <scope>NUCLEOTIDE SEQUENCE [LARGE SCALE GENOMIC DNA]</scope>
    <source>
        <strain evidence="1 2">DSM 23837</strain>
    </source>
</reference>
<dbReference type="Proteomes" id="UP001223586">
    <property type="component" value="Unassembled WGS sequence"/>
</dbReference>
<dbReference type="EMBL" id="JAUSTT010000001">
    <property type="protein sequence ID" value="MDQ0174372.1"/>
    <property type="molecule type" value="Genomic_DNA"/>
</dbReference>
<accession>A0ABT9WMB6</accession>
<name>A0ABT9WMB6_9BACI</name>
<evidence type="ECO:0008006" key="3">
    <source>
        <dbReference type="Google" id="ProtNLM"/>
    </source>
</evidence>
<gene>
    <name evidence="1" type="ORF">J2S08_000203</name>
</gene>
<dbReference type="Pfam" id="PF10844">
    <property type="entry name" value="DUF2577"/>
    <property type="match status" value="1"/>
</dbReference>
<keyword evidence="2" id="KW-1185">Reference proteome</keyword>
<evidence type="ECO:0000313" key="1">
    <source>
        <dbReference type="EMBL" id="MDQ0174372.1"/>
    </source>
</evidence>
<evidence type="ECO:0000313" key="2">
    <source>
        <dbReference type="Proteomes" id="UP001223586"/>
    </source>
</evidence>
<dbReference type="InterPro" id="IPR022555">
    <property type="entry name" value="DUF2577"/>
</dbReference>
<proteinExistence type="predicted"/>
<protein>
    <recommendedName>
        <fullName evidence="3">DUF2577 domain-containing protein</fullName>
    </recommendedName>
</protein>
<organism evidence="1 2">
    <name type="scientific">Bacillus chungangensis</name>
    <dbReference type="NCBI Taxonomy" id="587633"/>
    <lineage>
        <taxon>Bacteria</taxon>
        <taxon>Bacillati</taxon>
        <taxon>Bacillota</taxon>
        <taxon>Bacilli</taxon>
        <taxon>Bacillales</taxon>
        <taxon>Bacillaceae</taxon>
        <taxon>Bacillus</taxon>
    </lineage>
</organism>
<comment type="caution">
    <text evidence="1">The sequence shown here is derived from an EMBL/GenBank/DDBJ whole genome shotgun (WGS) entry which is preliminary data.</text>
</comment>
<dbReference type="RefSeq" id="WP_307225784.1">
    <property type="nucleotide sequence ID" value="NZ_JAUSTT010000001.1"/>
</dbReference>